<evidence type="ECO:0000313" key="1">
    <source>
        <dbReference type="EMBL" id="MDQ0507038.1"/>
    </source>
</evidence>
<reference evidence="1 2" key="1">
    <citation type="submission" date="2023-07" db="EMBL/GenBank/DDBJ databases">
        <title>Genomic Encyclopedia of Type Strains, Phase IV (KMG-IV): sequencing the most valuable type-strain genomes for metagenomic binning, comparative biology and taxonomic classification.</title>
        <authorList>
            <person name="Goeker M."/>
        </authorList>
    </citation>
    <scope>NUCLEOTIDE SEQUENCE [LARGE SCALE GENOMIC DNA]</scope>
    <source>
        <strain evidence="1 2">DSM 3770</strain>
    </source>
</reference>
<evidence type="ECO:0000313" key="2">
    <source>
        <dbReference type="Proteomes" id="UP001241747"/>
    </source>
</evidence>
<dbReference type="Proteomes" id="UP001241747">
    <property type="component" value="Unassembled WGS sequence"/>
</dbReference>
<sequence length="200" mass="22695">MLGDIRAQPHHGSLDTLLSELEGSRATRAIMSSEDFEFLADRPSDLMRFEGRILSAGWTPIYLLFLRSPGSYSLSVFQELLRHRNPVHFSAFSDEVLARGTYRSRHNHVLHLDYDLFVAKWRAATKGELRIRSYDVAASERGIIAEFMRAIDAPARLGELRQLQLNASAAAVTDDMKATARQIEVKYLPTFMRQTGERVV</sequence>
<organism evidence="1 2">
    <name type="scientific">Xanthobacter agilis</name>
    <dbReference type="NCBI Taxonomy" id="47492"/>
    <lineage>
        <taxon>Bacteria</taxon>
        <taxon>Pseudomonadati</taxon>
        <taxon>Pseudomonadota</taxon>
        <taxon>Alphaproteobacteria</taxon>
        <taxon>Hyphomicrobiales</taxon>
        <taxon>Xanthobacteraceae</taxon>
        <taxon>Xanthobacter</taxon>
    </lineage>
</organism>
<protein>
    <recommendedName>
        <fullName evidence="3">Sulphotransferase Stf0 domain-containing protein</fullName>
    </recommendedName>
</protein>
<dbReference type="EMBL" id="JAUSVY010000012">
    <property type="protein sequence ID" value="MDQ0507038.1"/>
    <property type="molecule type" value="Genomic_DNA"/>
</dbReference>
<comment type="caution">
    <text evidence="1">The sequence shown here is derived from an EMBL/GenBank/DDBJ whole genome shotgun (WGS) entry which is preliminary data.</text>
</comment>
<dbReference type="RefSeq" id="WP_237345873.1">
    <property type="nucleotide sequence ID" value="NZ_JABWGX010000013.1"/>
</dbReference>
<accession>A0ABU0LIS4</accession>
<keyword evidence="2" id="KW-1185">Reference proteome</keyword>
<proteinExistence type="predicted"/>
<gene>
    <name evidence="1" type="ORF">QOZ94_003854</name>
</gene>
<name>A0ABU0LIS4_XANAG</name>
<evidence type="ECO:0008006" key="3">
    <source>
        <dbReference type="Google" id="ProtNLM"/>
    </source>
</evidence>